<organism evidence="1">
    <name type="scientific">Tanacetum cinerariifolium</name>
    <name type="common">Dalmatian daisy</name>
    <name type="synonym">Chrysanthemum cinerariifolium</name>
    <dbReference type="NCBI Taxonomy" id="118510"/>
    <lineage>
        <taxon>Eukaryota</taxon>
        <taxon>Viridiplantae</taxon>
        <taxon>Streptophyta</taxon>
        <taxon>Embryophyta</taxon>
        <taxon>Tracheophyta</taxon>
        <taxon>Spermatophyta</taxon>
        <taxon>Magnoliopsida</taxon>
        <taxon>eudicotyledons</taxon>
        <taxon>Gunneridae</taxon>
        <taxon>Pentapetalae</taxon>
        <taxon>asterids</taxon>
        <taxon>campanulids</taxon>
        <taxon>Asterales</taxon>
        <taxon>Asteraceae</taxon>
        <taxon>Asteroideae</taxon>
        <taxon>Anthemideae</taxon>
        <taxon>Anthemidinae</taxon>
        <taxon>Tanacetum</taxon>
    </lineage>
</organism>
<gene>
    <name evidence="1" type="ORF">Tci_043650</name>
</gene>
<evidence type="ECO:0000313" key="1">
    <source>
        <dbReference type="EMBL" id="GEU71672.1"/>
    </source>
</evidence>
<proteinExistence type="predicted"/>
<protein>
    <submittedName>
        <fullName evidence="1">Uncharacterized protein</fullName>
    </submittedName>
</protein>
<dbReference type="AlphaFoldDB" id="A0A6L2MG09"/>
<dbReference type="EMBL" id="BKCJ010006348">
    <property type="protein sequence ID" value="GEU71672.1"/>
    <property type="molecule type" value="Genomic_DNA"/>
</dbReference>
<reference evidence="1" key="1">
    <citation type="journal article" date="2019" name="Sci. Rep.">
        <title>Draft genome of Tanacetum cinerariifolium, the natural source of mosquito coil.</title>
        <authorList>
            <person name="Yamashiro T."/>
            <person name="Shiraishi A."/>
            <person name="Satake H."/>
            <person name="Nakayama K."/>
        </authorList>
    </citation>
    <scope>NUCLEOTIDE SEQUENCE</scope>
</reference>
<comment type="caution">
    <text evidence="1">The sequence shown here is derived from an EMBL/GenBank/DDBJ whole genome shotgun (WGS) entry which is preliminary data.</text>
</comment>
<sequence length="188" mass="21342">MNRYGYSRVEGDLRKFSDIGAWYAIEDCVQDDKKHSNPTSVISDETIANPNAQIFRDDMVRVQVPRCMAWLDYDEHVDSLRKSVSMGVDISNWEMFDDDWGLESKEVSPLGEELSLFDRPNKVERGCYASFCKGKQLIRMSAGNFSSKTKNEFSHNVKTASQVTRDAVTTTPVIFDEKKLGFLGSFIG</sequence>
<accession>A0A6L2MG09</accession>
<name>A0A6L2MG09_TANCI</name>